<accession>A0A8J6CE89</accession>
<comment type="caution">
    <text evidence="2">The sequence shown here is derived from an EMBL/GenBank/DDBJ whole genome shotgun (WGS) entry which is preliminary data.</text>
</comment>
<feature type="signal peptide" evidence="1">
    <location>
        <begin position="1"/>
        <end position="27"/>
    </location>
</feature>
<dbReference type="OrthoDB" id="10505549at2759"/>
<evidence type="ECO:0000313" key="2">
    <source>
        <dbReference type="EMBL" id="KAG8469419.1"/>
    </source>
</evidence>
<dbReference type="AlphaFoldDB" id="A0A8J6CE89"/>
<sequence>MRGGRRAAFFTACLIAILALLRLELNARPSGLAAVPGTSDALPSPFATVLPCTVKDAQWLVAKIMSCARTLSDQNTRVVLVMLPRRDVQPMQAALREASTELPAHWHLVPEDEVLPRLTEDAPYRPRIPGWNLQQALKLLARHHPLVALASPPIEYIMTIDSDVVCALDWDHGAADPPAPAPALARVDARSAQVLGGGDAFGGLLSPSRRESAFAQAFLLPNGRIVTCVERLSGWYGQRHLLMTALSFNFTEWLSEERRVPKQFQGAHVMGWTPQILSVRALDRVEAELARRVPAPSEPRSEPPSTATFRRLAGSTMWTEYFTYFLALDALGLWSTYHESMCAEHGSRIEPASGRCVAELAPLGAPDDPDAIVAALARINTTRSSAVPGCLKVRVDCVQELVLELGHAVVPFLTVNDHKLGAEQVVRAVRATLRDPHRHARHETLKAAATRCCAAHRLLWRKVAGLVYRPSWRIVDTSCAR</sequence>
<name>A0A8J6CE89_DIALT</name>
<dbReference type="InterPro" id="IPR045499">
    <property type="entry name" value="DUF6492"/>
</dbReference>
<evidence type="ECO:0000256" key="1">
    <source>
        <dbReference type="SAM" id="SignalP"/>
    </source>
</evidence>
<feature type="chain" id="PRO_5035183337" evidence="1">
    <location>
        <begin position="28"/>
        <end position="481"/>
    </location>
</feature>
<dbReference type="Proteomes" id="UP000751190">
    <property type="component" value="Unassembled WGS sequence"/>
</dbReference>
<dbReference type="Pfam" id="PF20102">
    <property type="entry name" value="DUF6492"/>
    <property type="match status" value="1"/>
</dbReference>
<keyword evidence="1" id="KW-0732">Signal</keyword>
<proteinExistence type="predicted"/>
<dbReference type="EMBL" id="JAGTXO010000002">
    <property type="protein sequence ID" value="KAG8469419.1"/>
    <property type="molecule type" value="Genomic_DNA"/>
</dbReference>
<organism evidence="2 3">
    <name type="scientific">Diacronema lutheri</name>
    <name type="common">Unicellular marine alga</name>
    <name type="synonym">Monochrysis lutheri</name>
    <dbReference type="NCBI Taxonomy" id="2081491"/>
    <lineage>
        <taxon>Eukaryota</taxon>
        <taxon>Haptista</taxon>
        <taxon>Haptophyta</taxon>
        <taxon>Pavlovophyceae</taxon>
        <taxon>Pavlovales</taxon>
        <taxon>Pavlovaceae</taxon>
        <taxon>Diacronema</taxon>
    </lineage>
</organism>
<gene>
    <name evidence="2" type="ORF">KFE25_005874</name>
</gene>
<protein>
    <submittedName>
        <fullName evidence="2">Uncharacterized protein</fullName>
    </submittedName>
</protein>
<evidence type="ECO:0000313" key="3">
    <source>
        <dbReference type="Proteomes" id="UP000751190"/>
    </source>
</evidence>
<keyword evidence="3" id="KW-1185">Reference proteome</keyword>
<reference evidence="2" key="1">
    <citation type="submission" date="2021-05" db="EMBL/GenBank/DDBJ databases">
        <title>The genome of the haptophyte Pavlova lutheri (Diacronema luteri, Pavlovales) - a model for lipid biosynthesis in eukaryotic algae.</title>
        <authorList>
            <person name="Hulatt C.J."/>
            <person name="Posewitz M.C."/>
        </authorList>
    </citation>
    <scope>NUCLEOTIDE SEQUENCE</scope>
    <source>
        <strain evidence="2">NIVA-4/92</strain>
    </source>
</reference>